<gene>
    <name evidence="2" type="ORF">E2C01_039753</name>
</gene>
<evidence type="ECO:0000256" key="1">
    <source>
        <dbReference type="SAM" id="MobiDB-lite"/>
    </source>
</evidence>
<organism evidence="2 3">
    <name type="scientific">Portunus trituberculatus</name>
    <name type="common">Swimming crab</name>
    <name type="synonym">Neptunus trituberculatus</name>
    <dbReference type="NCBI Taxonomy" id="210409"/>
    <lineage>
        <taxon>Eukaryota</taxon>
        <taxon>Metazoa</taxon>
        <taxon>Ecdysozoa</taxon>
        <taxon>Arthropoda</taxon>
        <taxon>Crustacea</taxon>
        <taxon>Multicrustacea</taxon>
        <taxon>Malacostraca</taxon>
        <taxon>Eumalacostraca</taxon>
        <taxon>Eucarida</taxon>
        <taxon>Decapoda</taxon>
        <taxon>Pleocyemata</taxon>
        <taxon>Brachyura</taxon>
        <taxon>Eubrachyura</taxon>
        <taxon>Portunoidea</taxon>
        <taxon>Portunidae</taxon>
        <taxon>Portuninae</taxon>
        <taxon>Portunus</taxon>
    </lineage>
</organism>
<accession>A0A5B7FNV1</accession>
<feature type="region of interest" description="Disordered" evidence="1">
    <location>
        <begin position="9"/>
        <end position="62"/>
    </location>
</feature>
<feature type="compositionally biased region" description="Polar residues" evidence="1">
    <location>
        <begin position="30"/>
        <end position="43"/>
    </location>
</feature>
<feature type="compositionally biased region" description="Basic and acidic residues" evidence="1">
    <location>
        <begin position="44"/>
        <end position="56"/>
    </location>
</feature>
<proteinExistence type="predicted"/>
<sequence>MHGLFIFNHPQPNKINDGQPELQHRHHLPNDSTWQNHLWGSSLSKEEHDKDSEHTRNSTLPHWHQARESLTIVAREDPREFILYGSGFVLFSGRLTAELVCRVISQISTVNS</sequence>
<comment type="caution">
    <text evidence="2">The sequence shown here is derived from an EMBL/GenBank/DDBJ whole genome shotgun (WGS) entry which is preliminary data.</text>
</comment>
<evidence type="ECO:0000313" key="2">
    <source>
        <dbReference type="EMBL" id="MPC46044.1"/>
    </source>
</evidence>
<dbReference type="AlphaFoldDB" id="A0A5B7FNV1"/>
<protein>
    <submittedName>
        <fullName evidence="2">Uncharacterized protein</fullName>
    </submittedName>
</protein>
<name>A0A5B7FNV1_PORTR</name>
<reference evidence="2 3" key="1">
    <citation type="submission" date="2019-05" db="EMBL/GenBank/DDBJ databases">
        <title>Another draft genome of Portunus trituberculatus and its Hox gene families provides insights of decapod evolution.</title>
        <authorList>
            <person name="Jeong J.-H."/>
            <person name="Song I."/>
            <person name="Kim S."/>
            <person name="Choi T."/>
            <person name="Kim D."/>
            <person name="Ryu S."/>
            <person name="Kim W."/>
        </authorList>
    </citation>
    <scope>NUCLEOTIDE SEQUENCE [LARGE SCALE GENOMIC DNA]</scope>
    <source>
        <tissue evidence="2">Muscle</tissue>
    </source>
</reference>
<dbReference type="Proteomes" id="UP000324222">
    <property type="component" value="Unassembled WGS sequence"/>
</dbReference>
<keyword evidence="3" id="KW-1185">Reference proteome</keyword>
<evidence type="ECO:0000313" key="3">
    <source>
        <dbReference type="Proteomes" id="UP000324222"/>
    </source>
</evidence>
<dbReference type="EMBL" id="VSRR010007017">
    <property type="protein sequence ID" value="MPC46044.1"/>
    <property type="molecule type" value="Genomic_DNA"/>
</dbReference>